<keyword evidence="2 9" id="KW-0808">Transferase</keyword>
<feature type="binding site" evidence="9">
    <location>
        <position position="166"/>
    </location>
    <ligand>
        <name>2-[(2R,5Z)-2-carboxy-4-methylthiazol-5(2H)-ylidene]ethyl phosphate</name>
        <dbReference type="ChEBI" id="CHEBI:62899"/>
    </ligand>
</feature>
<feature type="binding site" evidence="9">
    <location>
        <position position="115"/>
    </location>
    <ligand>
        <name>4-amino-2-methyl-5-(diphosphooxymethyl)pyrimidine</name>
        <dbReference type="ChEBI" id="CHEBI:57841"/>
    </ligand>
</feature>
<keyword evidence="3 9" id="KW-0479">Metal-binding</keyword>
<comment type="pathway">
    <text evidence="1 9 11">Cofactor biosynthesis; thiamine diphosphate biosynthesis; thiamine phosphate from 4-amino-2-methyl-5-diphosphomethylpyrimidine and 4-methyl-5-(2-phosphoethyl)-thiazole: step 1/1.</text>
</comment>
<dbReference type="STRING" id="137591.AO080_07300"/>
<dbReference type="Proteomes" id="UP000032287">
    <property type="component" value="Unassembled WGS sequence"/>
</dbReference>
<evidence type="ECO:0000256" key="5">
    <source>
        <dbReference type="ARBA" id="ARBA00022977"/>
    </source>
</evidence>
<dbReference type="AlphaFoldDB" id="A0A0D1K7F0"/>
<organism evidence="13 14">
    <name type="scientific">Weissella cibaria</name>
    <dbReference type="NCBI Taxonomy" id="137591"/>
    <lineage>
        <taxon>Bacteria</taxon>
        <taxon>Bacillati</taxon>
        <taxon>Bacillota</taxon>
        <taxon>Bacilli</taxon>
        <taxon>Lactobacillales</taxon>
        <taxon>Lactobacillaceae</taxon>
        <taxon>Weissella</taxon>
    </lineage>
</organism>
<dbReference type="InterPro" id="IPR013785">
    <property type="entry name" value="Aldolase_TIM"/>
</dbReference>
<evidence type="ECO:0000256" key="2">
    <source>
        <dbReference type="ARBA" id="ARBA00022679"/>
    </source>
</evidence>
<feature type="binding site" evidence="9">
    <location>
        <begin position="41"/>
        <end position="45"/>
    </location>
    <ligand>
        <name>4-amino-2-methyl-5-(diphosphooxymethyl)pyrimidine</name>
        <dbReference type="ChEBI" id="CHEBI:57841"/>
    </ligand>
</feature>
<dbReference type="PANTHER" id="PTHR20857:SF15">
    <property type="entry name" value="THIAMINE-PHOSPHATE SYNTHASE"/>
    <property type="match status" value="1"/>
</dbReference>
<protein>
    <recommendedName>
        <fullName evidence="9">Thiamine-phosphate synthase</fullName>
        <shortName evidence="9">TP synthase</shortName>
        <shortName evidence="9">TPS</shortName>
        <ecNumber evidence="9">2.5.1.3</ecNumber>
    </recommendedName>
    <alternativeName>
        <fullName evidence="9">Thiamine-phosphate pyrophosphorylase</fullName>
        <shortName evidence="9">TMP pyrophosphorylase</shortName>
        <shortName evidence="9">TMP-PPase</shortName>
    </alternativeName>
</protein>
<dbReference type="Pfam" id="PF02581">
    <property type="entry name" value="TMP-TENI"/>
    <property type="match status" value="1"/>
</dbReference>
<comment type="function">
    <text evidence="9">Condenses 4-methyl-5-(beta-hydroxyethyl)thiazole monophosphate (THZ-P) and 2-methyl-4-amino-5-hydroxymethyl pyrimidine pyrophosphate (HMP-PP) to form thiamine monophosphate (TMP).</text>
</comment>
<dbReference type="RefSeq" id="WP_043711200.1">
    <property type="nucleotide sequence ID" value="NZ_JALOCT010000019.1"/>
</dbReference>
<comment type="cofactor">
    <cofactor evidence="9">
        <name>Mg(2+)</name>
        <dbReference type="ChEBI" id="CHEBI:18420"/>
    </cofactor>
    <text evidence="9">Binds 1 Mg(2+) ion per subunit.</text>
</comment>
<feature type="binding site" evidence="9">
    <location>
        <position position="76"/>
    </location>
    <ligand>
        <name>4-amino-2-methyl-5-(diphosphooxymethyl)pyrimidine</name>
        <dbReference type="ChEBI" id="CHEBI:57841"/>
    </ligand>
</feature>
<gene>
    <name evidence="13" type="primary">thiE_2</name>
    <name evidence="9" type="synonym">thiE</name>
    <name evidence="13" type="ORF">QX99_00987</name>
</gene>
<dbReference type="GO" id="GO:0009229">
    <property type="term" value="P:thiamine diphosphate biosynthetic process"/>
    <property type="evidence" value="ECO:0007669"/>
    <property type="project" value="UniProtKB-UniRule"/>
</dbReference>
<reference evidence="13 14" key="1">
    <citation type="journal article" date="2015" name="Microbiology (Mosc.)">
        <title>Genomics of the Weissella cibaria species with an examination of its metabolic traits.</title>
        <authorList>
            <person name="Lynch K.M."/>
            <person name="Lucid A."/>
            <person name="Arendt E.K."/>
            <person name="Sleator R.D."/>
            <person name="Lucey B."/>
            <person name="Coffey A."/>
        </authorList>
    </citation>
    <scope>NUCLEOTIDE SEQUENCE [LARGE SCALE GENOMIC DNA]</scope>
    <source>
        <strain evidence="13 14">MG1</strain>
    </source>
</reference>
<dbReference type="GO" id="GO:0009228">
    <property type="term" value="P:thiamine biosynthetic process"/>
    <property type="evidence" value="ECO:0007669"/>
    <property type="project" value="UniProtKB-KW"/>
</dbReference>
<evidence type="ECO:0000313" key="13">
    <source>
        <dbReference type="EMBL" id="KIU20919.1"/>
    </source>
</evidence>
<feature type="binding site" evidence="9">
    <location>
        <begin position="133"/>
        <end position="135"/>
    </location>
    <ligand>
        <name>2-[(2R,5Z)-2-carboxy-4-methylthiazol-5(2H)-ylidene]ethyl phosphate</name>
        <dbReference type="ChEBI" id="CHEBI:62899"/>
    </ligand>
</feature>
<accession>A0A0D1K7F0</accession>
<evidence type="ECO:0000256" key="4">
    <source>
        <dbReference type="ARBA" id="ARBA00022842"/>
    </source>
</evidence>
<dbReference type="FunFam" id="3.20.20.70:FF:000096">
    <property type="entry name" value="Thiamine-phosphate synthase"/>
    <property type="match status" value="1"/>
</dbReference>
<dbReference type="PANTHER" id="PTHR20857">
    <property type="entry name" value="THIAMINE-PHOSPHATE PYROPHOSPHORYLASE"/>
    <property type="match status" value="1"/>
</dbReference>
<comment type="caution">
    <text evidence="13">The sequence shown here is derived from an EMBL/GenBank/DDBJ whole genome shotgun (WGS) entry which is preliminary data.</text>
</comment>
<dbReference type="GO" id="GO:0004789">
    <property type="term" value="F:thiamine-phosphate diphosphorylase activity"/>
    <property type="evidence" value="ECO:0007669"/>
    <property type="project" value="UniProtKB-UniRule"/>
</dbReference>
<comment type="catalytic activity">
    <reaction evidence="8 9 10">
        <text>2-[(2R,5Z)-2-carboxy-4-methylthiazol-5(2H)-ylidene]ethyl phosphate + 4-amino-2-methyl-5-(diphosphooxymethyl)pyrimidine + 2 H(+) = thiamine phosphate + CO2 + diphosphate</text>
        <dbReference type="Rhea" id="RHEA:47844"/>
        <dbReference type="ChEBI" id="CHEBI:15378"/>
        <dbReference type="ChEBI" id="CHEBI:16526"/>
        <dbReference type="ChEBI" id="CHEBI:33019"/>
        <dbReference type="ChEBI" id="CHEBI:37575"/>
        <dbReference type="ChEBI" id="CHEBI:57841"/>
        <dbReference type="ChEBI" id="CHEBI:62899"/>
        <dbReference type="EC" id="2.5.1.3"/>
    </reaction>
</comment>
<evidence type="ECO:0000256" key="6">
    <source>
        <dbReference type="ARBA" id="ARBA00047334"/>
    </source>
</evidence>
<dbReference type="InterPro" id="IPR034291">
    <property type="entry name" value="TMP_synthase"/>
</dbReference>
<evidence type="ECO:0000313" key="14">
    <source>
        <dbReference type="Proteomes" id="UP000032287"/>
    </source>
</evidence>
<comment type="catalytic activity">
    <reaction evidence="6 9 10">
        <text>4-methyl-5-(2-phosphooxyethyl)-thiazole + 4-amino-2-methyl-5-(diphosphooxymethyl)pyrimidine + H(+) = thiamine phosphate + diphosphate</text>
        <dbReference type="Rhea" id="RHEA:22328"/>
        <dbReference type="ChEBI" id="CHEBI:15378"/>
        <dbReference type="ChEBI" id="CHEBI:33019"/>
        <dbReference type="ChEBI" id="CHEBI:37575"/>
        <dbReference type="ChEBI" id="CHEBI:57841"/>
        <dbReference type="ChEBI" id="CHEBI:58296"/>
        <dbReference type="EC" id="2.5.1.3"/>
    </reaction>
</comment>
<feature type="binding site" evidence="9">
    <location>
        <position position="77"/>
    </location>
    <ligand>
        <name>Mg(2+)</name>
        <dbReference type="ChEBI" id="CHEBI:18420"/>
    </ligand>
</feature>
<feature type="binding site" evidence="9">
    <location>
        <begin position="186"/>
        <end position="187"/>
    </location>
    <ligand>
        <name>2-[(2R,5Z)-2-carboxy-4-methylthiazol-5(2H)-ylidene]ethyl phosphate</name>
        <dbReference type="ChEBI" id="CHEBI:62899"/>
    </ligand>
</feature>
<dbReference type="GO" id="GO:0000287">
    <property type="term" value="F:magnesium ion binding"/>
    <property type="evidence" value="ECO:0007669"/>
    <property type="project" value="UniProtKB-UniRule"/>
</dbReference>
<evidence type="ECO:0000256" key="11">
    <source>
        <dbReference type="RuleBase" id="RU004253"/>
    </source>
</evidence>
<comment type="similarity">
    <text evidence="9 10">Belongs to the thiamine-phosphate synthase family.</text>
</comment>
<feature type="binding site" evidence="9">
    <location>
        <position position="96"/>
    </location>
    <ligand>
        <name>Mg(2+)</name>
        <dbReference type="ChEBI" id="CHEBI:18420"/>
    </ligand>
</feature>
<evidence type="ECO:0000256" key="10">
    <source>
        <dbReference type="RuleBase" id="RU003826"/>
    </source>
</evidence>
<dbReference type="EC" id="2.5.1.3" evidence="9"/>
<dbReference type="SUPFAM" id="SSF51391">
    <property type="entry name" value="Thiamin phosphate synthase"/>
    <property type="match status" value="1"/>
</dbReference>
<sequence length="210" mass="22108">MNKDDLQRYFVAGSQDFPTLTLSEYEAKIVAMMQTGITAYQFREKGAGLTDSATRLALARRLQAAAKAADVRFFIDDDVDLALAIGADGIHVGQDDRDIQTVIAETPPEMIVGLSVRNVAGLDYLGVGPIFATTTKADAAEPLGLAGLTTVLAHNEHHLPTVGIGGISLATLPALARTGLDGVAVVSLLSQAPDATMIVQEMTSLWGMAE</sequence>
<dbReference type="UniPathway" id="UPA00060">
    <property type="reaction ID" value="UER00141"/>
</dbReference>
<keyword evidence="5 9" id="KW-0784">Thiamine biosynthesis</keyword>
<evidence type="ECO:0000259" key="12">
    <source>
        <dbReference type="Pfam" id="PF02581"/>
    </source>
</evidence>
<dbReference type="GO" id="GO:0005737">
    <property type="term" value="C:cytoplasm"/>
    <property type="evidence" value="ECO:0007669"/>
    <property type="project" value="TreeGrafter"/>
</dbReference>
<evidence type="ECO:0000256" key="7">
    <source>
        <dbReference type="ARBA" id="ARBA00047851"/>
    </source>
</evidence>
<keyword evidence="4 9" id="KW-0460">Magnesium</keyword>
<dbReference type="HAMAP" id="MF_00097">
    <property type="entry name" value="TMP_synthase"/>
    <property type="match status" value="1"/>
</dbReference>
<dbReference type="eggNOG" id="COG0352">
    <property type="taxonomic scope" value="Bacteria"/>
</dbReference>
<dbReference type="InterPro" id="IPR022998">
    <property type="entry name" value="ThiamineP_synth_TenI"/>
</dbReference>
<name>A0A0D1K7F0_9LACO</name>
<dbReference type="NCBIfam" id="TIGR00693">
    <property type="entry name" value="thiE"/>
    <property type="match status" value="1"/>
</dbReference>
<dbReference type="PATRIC" id="fig|137591.25.peg.955"/>
<dbReference type="CDD" id="cd00564">
    <property type="entry name" value="TMP_TenI"/>
    <property type="match status" value="1"/>
</dbReference>
<evidence type="ECO:0000256" key="1">
    <source>
        <dbReference type="ARBA" id="ARBA00005165"/>
    </source>
</evidence>
<feature type="domain" description="Thiamine phosphate synthase/TenI" evidence="12">
    <location>
        <begin position="9"/>
        <end position="187"/>
    </location>
</feature>
<dbReference type="InterPro" id="IPR036206">
    <property type="entry name" value="ThiamineP_synth_sf"/>
</dbReference>
<evidence type="ECO:0000256" key="3">
    <source>
        <dbReference type="ARBA" id="ARBA00022723"/>
    </source>
</evidence>
<evidence type="ECO:0000256" key="8">
    <source>
        <dbReference type="ARBA" id="ARBA00047883"/>
    </source>
</evidence>
<comment type="catalytic activity">
    <reaction evidence="7 9 10">
        <text>2-(2-carboxy-4-methylthiazol-5-yl)ethyl phosphate + 4-amino-2-methyl-5-(diphosphooxymethyl)pyrimidine + 2 H(+) = thiamine phosphate + CO2 + diphosphate</text>
        <dbReference type="Rhea" id="RHEA:47848"/>
        <dbReference type="ChEBI" id="CHEBI:15378"/>
        <dbReference type="ChEBI" id="CHEBI:16526"/>
        <dbReference type="ChEBI" id="CHEBI:33019"/>
        <dbReference type="ChEBI" id="CHEBI:37575"/>
        <dbReference type="ChEBI" id="CHEBI:57841"/>
        <dbReference type="ChEBI" id="CHEBI:62890"/>
        <dbReference type="EC" id="2.5.1.3"/>
    </reaction>
</comment>
<dbReference type="EMBL" id="JWHU01000014">
    <property type="protein sequence ID" value="KIU20919.1"/>
    <property type="molecule type" value="Genomic_DNA"/>
</dbReference>
<evidence type="ECO:0000256" key="9">
    <source>
        <dbReference type="HAMAP-Rule" id="MF_00097"/>
    </source>
</evidence>
<proteinExistence type="inferred from homology"/>
<feature type="binding site" evidence="9">
    <location>
        <position position="136"/>
    </location>
    <ligand>
        <name>4-amino-2-methyl-5-(diphosphooxymethyl)pyrimidine</name>
        <dbReference type="ChEBI" id="CHEBI:57841"/>
    </ligand>
</feature>
<dbReference type="Gene3D" id="3.20.20.70">
    <property type="entry name" value="Aldolase class I"/>
    <property type="match status" value="1"/>
</dbReference>
<keyword evidence="14" id="KW-1185">Reference proteome</keyword>